<keyword evidence="4" id="KW-1185">Reference proteome</keyword>
<sequence length="163" mass="17016">MARTGTTAAGGEGDRDTGPRSRRVLVLLALAVVCALVLAPPLRLYLQQQQDIGELRSEIAQREADVAALRTEVGLWQEDTYVAAQARDRLNFVMPGETGFVVPDPEPVPGASEAATPGALGDVRPDAPPEGTWYDRLWSSVEAVGTGTADPVLDAPVVGGAGG</sequence>
<protein>
    <submittedName>
        <fullName evidence="3">Septum formation initiator family protein</fullName>
    </submittedName>
</protein>
<evidence type="ECO:0000313" key="4">
    <source>
        <dbReference type="Proteomes" id="UP001595685"/>
    </source>
</evidence>
<gene>
    <name evidence="3" type="ORF">ACFOLH_00755</name>
</gene>
<evidence type="ECO:0000256" key="1">
    <source>
        <dbReference type="SAM" id="MobiDB-lite"/>
    </source>
</evidence>
<dbReference type="InterPro" id="IPR007060">
    <property type="entry name" value="FtsL/DivIC"/>
</dbReference>
<comment type="caution">
    <text evidence="3">The sequence shown here is derived from an EMBL/GenBank/DDBJ whole genome shotgun (WGS) entry which is preliminary data.</text>
</comment>
<dbReference type="Proteomes" id="UP001595685">
    <property type="component" value="Unassembled WGS sequence"/>
</dbReference>
<keyword evidence="2" id="KW-0472">Membrane</keyword>
<proteinExistence type="predicted"/>
<name>A0ABV7WE71_9MICO</name>
<feature type="region of interest" description="Disordered" evidence="1">
    <location>
        <begin position="103"/>
        <end position="132"/>
    </location>
</feature>
<dbReference type="Pfam" id="PF04977">
    <property type="entry name" value="DivIC"/>
    <property type="match status" value="1"/>
</dbReference>
<accession>A0ABV7WE71</accession>
<dbReference type="RefSeq" id="WP_340292140.1">
    <property type="nucleotide sequence ID" value="NZ_JBBEOI010000061.1"/>
</dbReference>
<feature type="transmembrane region" description="Helical" evidence="2">
    <location>
        <begin position="24"/>
        <end position="46"/>
    </location>
</feature>
<organism evidence="3 4">
    <name type="scientific">Aquipuribacter hungaricus</name>
    <dbReference type="NCBI Taxonomy" id="545624"/>
    <lineage>
        <taxon>Bacteria</taxon>
        <taxon>Bacillati</taxon>
        <taxon>Actinomycetota</taxon>
        <taxon>Actinomycetes</taxon>
        <taxon>Micrococcales</taxon>
        <taxon>Intrasporangiaceae</taxon>
        <taxon>Aquipuribacter</taxon>
    </lineage>
</organism>
<dbReference type="EMBL" id="JBHRWW010000001">
    <property type="protein sequence ID" value="MFC3686866.1"/>
    <property type="molecule type" value="Genomic_DNA"/>
</dbReference>
<keyword evidence="2" id="KW-0812">Transmembrane</keyword>
<evidence type="ECO:0000256" key="2">
    <source>
        <dbReference type="SAM" id="Phobius"/>
    </source>
</evidence>
<keyword evidence="2" id="KW-1133">Transmembrane helix</keyword>
<reference evidence="4" key="1">
    <citation type="journal article" date="2019" name="Int. J. Syst. Evol. Microbiol.">
        <title>The Global Catalogue of Microorganisms (GCM) 10K type strain sequencing project: providing services to taxonomists for standard genome sequencing and annotation.</title>
        <authorList>
            <consortium name="The Broad Institute Genomics Platform"/>
            <consortium name="The Broad Institute Genome Sequencing Center for Infectious Disease"/>
            <person name="Wu L."/>
            <person name="Ma J."/>
        </authorList>
    </citation>
    <scope>NUCLEOTIDE SEQUENCE [LARGE SCALE GENOMIC DNA]</scope>
    <source>
        <strain evidence="4">NCAIM B.02333</strain>
    </source>
</reference>
<evidence type="ECO:0000313" key="3">
    <source>
        <dbReference type="EMBL" id="MFC3686866.1"/>
    </source>
</evidence>